<dbReference type="CDD" id="cd00318">
    <property type="entry name" value="Phosphoglycerate_kinase"/>
    <property type="match status" value="1"/>
</dbReference>
<feature type="binding site" evidence="14 16">
    <location>
        <position position="202"/>
    </location>
    <ligand>
        <name>ATP</name>
        <dbReference type="ChEBI" id="CHEBI:30616"/>
    </ligand>
</feature>
<dbReference type="EC" id="2.7.2.3" evidence="6 14"/>
<evidence type="ECO:0000256" key="1">
    <source>
        <dbReference type="ARBA" id="ARBA00000642"/>
    </source>
</evidence>
<dbReference type="GO" id="GO:0006096">
    <property type="term" value="P:glycolytic process"/>
    <property type="evidence" value="ECO:0007669"/>
    <property type="project" value="UniProtKB-UniRule"/>
</dbReference>
<feature type="binding site" evidence="15">
    <location>
        <position position="119"/>
    </location>
    <ligand>
        <name>(2R)-3-phosphoglycerate</name>
        <dbReference type="ChEBI" id="CHEBI:58272"/>
    </ligand>
</feature>
<evidence type="ECO:0000256" key="15">
    <source>
        <dbReference type="PIRSR" id="PIRSR000724-1"/>
    </source>
</evidence>
<feature type="binding site" evidence="14">
    <location>
        <position position="152"/>
    </location>
    <ligand>
        <name>substrate</name>
    </ligand>
</feature>
<evidence type="ECO:0000256" key="13">
    <source>
        <dbReference type="ARBA" id="ARBA00023152"/>
    </source>
</evidence>
<organism evidence="18 19">
    <name type="scientific">Thermovenabulum gondwanense</name>
    <dbReference type="NCBI Taxonomy" id="520767"/>
    <lineage>
        <taxon>Bacteria</taxon>
        <taxon>Bacillati</taxon>
        <taxon>Bacillota</taxon>
        <taxon>Clostridia</taxon>
        <taxon>Thermosediminibacterales</taxon>
        <taxon>Thermosediminibacteraceae</taxon>
        <taxon>Thermovenabulum</taxon>
    </lineage>
</organism>
<dbReference type="EMBL" id="LOHZ01000015">
    <property type="protein sequence ID" value="KYO68657.1"/>
    <property type="molecule type" value="Genomic_DNA"/>
</dbReference>
<feature type="binding site" evidence="14 16">
    <location>
        <position position="324"/>
    </location>
    <ligand>
        <name>ATP</name>
        <dbReference type="ChEBI" id="CHEBI:30616"/>
    </ligand>
</feature>
<feature type="binding site" evidence="14 16">
    <location>
        <begin position="350"/>
        <end position="353"/>
    </location>
    <ligand>
        <name>ATP</name>
        <dbReference type="ChEBI" id="CHEBI:30616"/>
    </ligand>
</feature>
<dbReference type="AlphaFoldDB" id="A0A162N146"/>
<evidence type="ECO:0000256" key="3">
    <source>
        <dbReference type="ARBA" id="ARBA00004838"/>
    </source>
</evidence>
<dbReference type="HAMAP" id="MF_00145">
    <property type="entry name" value="Phosphoglyc_kinase"/>
    <property type="match status" value="1"/>
</dbReference>
<dbReference type="PATRIC" id="fig|520767.4.peg.173"/>
<dbReference type="InterPro" id="IPR036043">
    <property type="entry name" value="Phosphoglycerate_kinase_sf"/>
</dbReference>
<keyword evidence="9 14" id="KW-0808">Transferase</keyword>
<evidence type="ECO:0000313" key="19">
    <source>
        <dbReference type="Proteomes" id="UP000075737"/>
    </source>
</evidence>
<evidence type="ECO:0000256" key="17">
    <source>
        <dbReference type="RuleBase" id="RU000532"/>
    </source>
</evidence>
<dbReference type="GO" id="GO:0004618">
    <property type="term" value="F:phosphoglycerate kinase activity"/>
    <property type="evidence" value="ECO:0007669"/>
    <property type="project" value="UniProtKB-UniRule"/>
</dbReference>
<dbReference type="SUPFAM" id="SSF53748">
    <property type="entry name" value="Phosphoglycerate kinase"/>
    <property type="match status" value="1"/>
</dbReference>
<sequence>MNKKTVKDFDLKGKRVFVRVDFNVPLDENGNITDDTRIRAALPTINYLVENQAKVILASHLGRPKGKFNLKYSLSPVVMRLSQLLNKEVIFAEDCIGEKVENLVSNMNPGDVLLLENLRFYPQEEENDRDFAKKLADLAEIYINDAFGTAHRAHASTAGIAEFLPSGAGFLMQKEIEIMGKALENPERPFVAVLGGAKVSDKIGVITNLLNKVDSLLIGGGMAFTFLKALGYEIGRSLLEEDKIELAGSIIKEAKEKGVKLELPEDVVVAEEIKEGTDYKTVSVGEIPSNLIGVDIGEKTREKFAQIIKKAKLVVWNGPMGVFEIKSFSKGTLAIAEAMAESGAITIVGGGDSAAAVEQLGFADKMTHISTGGGASLEFLEGKELPGVAVLNDK</sequence>
<evidence type="ECO:0000256" key="10">
    <source>
        <dbReference type="ARBA" id="ARBA00022741"/>
    </source>
</evidence>
<feature type="binding site" evidence="15">
    <location>
        <position position="37"/>
    </location>
    <ligand>
        <name>(2R)-3-phosphoglycerate</name>
        <dbReference type="ChEBI" id="CHEBI:58272"/>
    </ligand>
</feature>
<dbReference type="PANTHER" id="PTHR11406:SF23">
    <property type="entry name" value="PHOSPHOGLYCERATE KINASE 1, CHLOROPLASTIC-RELATED"/>
    <property type="match status" value="1"/>
</dbReference>
<protein>
    <recommendedName>
        <fullName evidence="7 14">Phosphoglycerate kinase</fullName>
        <ecNumber evidence="6 14">2.7.2.3</ecNumber>
    </recommendedName>
</protein>
<dbReference type="FunFam" id="3.40.50.1260:FF:000007">
    <property type="entry name" value="Phosphoglycerate kinase"/>
    <property type="match status" value="1"/>
</dbReference>
<accession>A0A162N146</accession>
<dbReference type="UniPathway" id="UPA00109">
    <property type="reaction ID" value="UER00185"/>
</dbReference>
<keyword evidence="10 14" id="KW-0547">Nucleotide-binding</keyword>
<dbReference type="RefSeq" id="WP_068747359.1">
    <property type="nucleotide sequence ID" value="NZ_LOHZ01000015.1"/>
</dbReference>
<comment type="similarity">
    <text evidence="4 14 17">Belongs to the phosphoglycerate kinase family.</text>
</comment>
<comment type="subunit">
    <text evidence="5 14">Monomer.</text>
</comment>
<evidence type="ECO:0000256" key="11">
    <source>
        <dbReference type="ARBA" id="ARBA00022777"/>
    </source>
</evidence>
<gene>
    <name evidence="14 18" type="primary">pgk</name>
    <name evidence="18" type="ORF">ATZ99_01660</name>
</gene>
<evidence type="ECO:0000256" key="12">
    <source>
        <dbReference type="ARBA" id="ARBA00022840"/>
    </source>
</evidence>
<comment type="caution">
    <text evidence="18">The sequence shown here is derived from an EMBL/GenBank/DDBJ whole genome shotgun (WGS) entry which is preliminary data.</text>
</comment>
<evidence type="ECO:0000256" key="6">
    <source>
        <dbReference type="ARBA" id="ARBA00013061"/>
    </source>
</evidence>
<feature type="binding site" evidence="14">
    <location>
        <position position="119"/>
    </location>
    <ligand>
        <name>substrate</name>
    </ligand>
</feature>
<evidence type="ECO:0000256" key="4">
    <source>
        <dbReference type="ARBA" id="ARBA00008982"/>
    </source>
</evidence>
<dbReference type="GO" id="GO:0005829">
    <property type="term" value="C:cytosol"/>
    <property type="evidence" value="ECO:0007669"/>
    <property type="project" value="TreeGrafter"/>
</dbReference>
<dbReference type="PRINTS" id="PR00477">
    <property type="entry name" value="PHGLYCKINASE"/>
</dbReference>
<name>A0A162N146_9FIRM</name>
<evidence type="ECO:0000256" key="7">
    <source>
        <dbReference type="ARBA" id="ARBA00016471"/>
    </source>
</evidence>
<evidence type="ECO:0000256" key="16">
    <source>
        <dbReference type="PIRSR" id="PIRSR000724-2"/>
    </source>
</evidence>
<keyword evidence="11 14" id="KW-0418">Kinase</keyword>
<reference evidence="18 19" key="1">
    <citation type="submission" date="2015-12" db="EMBL/GenBank/DDBJ databases">
        <title>Draft genome of Thermovenabulum gondwanense isolated from a red thermophilic microbial mat colonisisng an outflow channel of a bore well.</title>
        <authorList>
            <person name="Patel B.K."/>
        </authorList>
    </citation>
    <scope>NUCLEOTIDE SEQUENCE [LARGE SCALE GENOMIC DNA]</scope>
    <source>
        <strain evidence="18 19">R270</strain>
    </source>
</reference>
<evidence type="ECO:0000256" key="8">
    <source>
        <dbReference type="ARBA" id="ARBA00022490"/>
    </source>
</evidence>
<comment type="subcellular location">
    <subcellularLocation>
        <location evidence="2 14">Cytoplasm</location>
    </subcellularLocation>
</comment>
<dbReference type="InterPro" id="IPR015824">
    <property type="entry name" value="Phosphoglycerate_kinase_N"/>
</dbReference>
<keyword evidence="13 14" id="KW-0324">Glycolysis</keyword>
<evidence type="ECO:0000256" key="9">
    <source>
        <dbReference type="ARBA" id="ARBA00022679"/>
    </source>
</evidence>
<dbReference type="Gene3D" id="3.40.50.1260">
    <property type="entry name" value="Phosphoglycerate kinase, N-terminal domain"/>
    <property type="match status" value="2"/>
</dbReference>
<feature type="binding site" evidence="14 15">
    <location>
        <begin position="21"/>
        <end position="23"/>
    </location>
    <ligand>
        <name>substrate</name>
    </ligand>
</feature>
<comment type="catalytic activity">
    <reaction evidence="1 14 17">
        <text>(2R)-3-phosphoglycerate + ATP = (2R)-3-phospho-glyceroyl phosphate + ADP</text>
        <dbReference type="Rhea" id="RHEA:14801"/>
        <dbReference type="ChEBI" id="CHEBI:30616"/>
        <dbReference type="ChEBI" id="CHEBI:57604"/>
        <dbReference type="ChEBI" id="CHEBI:58272"/>
        <dbReference type="ChEBI" id="CHEBI:456216"/>
        <dbReference type="EC" id="2.7.2.3"/>
    </reaction>
</comment>
<feature type="binding site" evidence="15">
    <location>
        <position position="152"/>
    </location>
    <ligand>
        <name>(2R)-3-phosphoglycerate</name>
        <dbReference type="ChEBI" id="CHEBI:58272"/>
    </ligand>
</feature>
<dbReference type="OrthoDB" id="9808460at2"/>
<keyword evidence="12 14" id="KW-0067">ATP-binding</keyword>
<evidence type="ECO:0000256" key="14">
    <source>
        <dbReference type="HAMAP-Rule" id="MF_00145"/>
    </source>
</evidence>
<dbReference type="Proteomes" id="UP000075737">
    <property type="component" value="Unassembled WGS sequence"/>
</dbReference>
<feature type="binding site" evidence="14 15">
    <location>
        <begin position="60"/>
        <end position="63"/>
    </location>
    <ligand>
        <name>substrate</name>
    </ligand>
</feature>
<dbReference type="PROSITE" id="PS00111">
    <property type="entry name" value="PGLYCERATE_KINASE"/>
    <property type="match status" value="1"/>
</dbReference>
<dbReference type="Pfam" id="PF00162">
    <property type="entry name" value="PGK"/>
    <property type="match status" value="1"/>
</dbReference>
<evidence type="ECO:0000256" key="2">
    <source>
        <dbReference type="ARBA" id="ARBA00004496"/>
    </source>
</evidence>
<evidence type="ECO:0000313" key="18">
    <source>
        <dbReference type="EMBL" id="KYO68657.1"/>
    </source>
</evidence>
<feature type="binding site" evidence="14">
    <location>
        <position position="293"/>
    </location>
    <ligand>
        <name>ATP</name>
        <dbReference type="ChEBI" id="CHEBI:30616"/>
    </ligand>
</feature>
<feature type="binding site" evidence="14">
    <location>
        <position position="37"/>
    </location>
    <ligand>
        <name>substrate</name>
    </ligand>
</feature>
<dbReference type="InterPro" id="IPR001576">
    <property type="entry name" value="Phosphoglycerate_kinase"/>
</dbReference>
<comment type="pathway">
    <text evidence="3 14">Carbohydrate degradation; glycolysis; pyruvate from D-glyceraldehyde 3-phosphate: step 2/5.</text>
</comment>
<dbReference type="GO" id="GO:0043531">
    <property type="term" value="F:ADP binding"/>
    <property type="evidence" value="ECO:0007669"/>
    <property type="project" value="TreeGrafter"/>
</dbReference>
<dbReference type="PANTHER" id="PTHR11406">
    <property type="entry name" value="PHOSPHOGLYCERATE KINASE"/>
    <property type="match status" value="1"/>
</dbReference>
<keyword evidence="19" id="KW-1185">Reference proteome</keyword>
<dbReference type="InterPro" id="IPR015911">
    <property type="entry name" value="Phosphoglycerate_kinase_CS"/>
</dbReference>
<keyword evidence="8 14" id="KW-0963">Cytoplasm</keyword>
<dbReference type="PIRSF" id="PIRSF000724">
    <property type="entry name" value="Pgk"/>
    <property type="match status" value="1"/>
</dbReference>
<dbReference type="STRING" id="520767.ATZ99_01660"/>
<dbReference type="FunFam" id="3.40.50.1260:FF:000002">
    <property type="entry name" value="Phosphoglycerate kinase"/>
    <property type="match status" value="1"/>
</dbReference>
<proteinExistence type="inferred from homology"/>
<dbReference type="GO" id="GO:0005524">
    <property type="term" value="F:ATP binding"/>
    <property type="evidence" value="ECO:0007669"/>
    <property type="project" value="UniProtKB-KW"/>
</dbReference>
<evidence type="ECO:0000256" key="5">
    <source>
        <dbReference type="ARBA" id="ARBA00011245"/>
    </source>
</evidence>
<dbReference type="GO" id="GO:0006094">
    <property type="term" value="P:gluconeogenesis"/>
    <property type="evidence" value="ECO:0007669"/>
    <property type="project" value="TreeGrafter"/>
</dbReference>